<evidence type="ECO:0000259" key="1">
    <source>
        <dbReference type="Pfam" id="PF14238"/>
    </source>
</evidence>
<feature type="domain" description="DUF4340" evidence="1">
    <location>
        <begin position="71"/>
        <end position="252"/>
    </location>
</feature>
<dbReference type="InterPro" id="IPR025641">
    <property type="entry name" value="DUF4340"/>
</dbReference>
<sequence>MKQFAGTLATLVLLGGLAGYYFFIDVPREEKKIKETRESARVLPYLLDKVHRLTYKNGELTVVAEKEKLTWKLKKPLETLGDHMLLNGMLQQLEEARHTRVVEENPEDLSQFGLKDPAISITLEEKSFGKKTVHIGSPSPIGHSAYFKVDDNPRVILVPGFQKDWAKTLFEFRSKTLLDFPTEKITQVTLERPGGTLSIKKEKDEWHISRPIEALGDKAAIENLINQIRHARAQAFVEETPSDLTIYKLDKPKHLARFSDEENSWGLDLGTAQGENTFHAKLKNKSNVVAVENRVKAAIETNYLDLIDKRVLTFKEDEIVQIQITSEEGENNRTVVINKEEGEKPVWKITHPTQVDADQAAVNSLLFDLKDTRAIAFMTFGNKENFGLENPKQSLTIKKKNGDTETLHLGNANLDGKQYFLSRSLDGGVFVLETEKVNKLFRAFKDLRDRSLVSIDSDQVHHIVLKYPDKTFELKRAGKNWTLLKPEKVDPLKPFIGNDILWTVNSLQFEQEFPSTGSEKTGFDSPTLTLSLSDENGSKLATVIVGNAVEDTKLRWAKTEDPTRKVHIQDRFLNEIPKTLEKFQLAQEQ</sequence>
<dbReference type="Pfam" id="PF14238">
    <property type="entry name" value="DUF4340"/>
    <property type="match status" value="2"/>
</dbReference>
<proteinExistence type="predicted"/>
<evidence type="ECO:0000313" key="3">
    <source>
        <dbReference type="Proteomes" id="UP000594688"/>
    </source>
</evidence>
<dbReference type="EMBL" id="CP048685">
    <property type="protein sequence ID" value="QPJ62120.1"/>
    <property type="molecule type" value="Genomic_DNA"/>
</dbReference>
<reference evidence="2 3" key="1">
    <citation type="submission" date="2020-02" db="EMBL/GenBank/DDBJ databases">
        <title>Genomic and physiological characterization of two novel Nitrospinaceae genera.</title>
        <authorList>
            <person name="Mueller A.J."/>
            <person name="Jung M.-Y."/>
            <person name="Strachan C.R."/>
            <person name="Herbold C.W."/>
            <person name="Kirkegaard R.H."/>
            <person name="Daims H."/>
        </authorList>
    </citation>
    <scope>NUCLEOTIDE SEQUENCE [LARGE SCALE GENOMIC DNA]</scope>
    <source>
        <strain evidence="2">EB</strain>
    </source>
</reference>
<evidence type="ECO:0000313" key="2">
    <source>
        <dbReference type="EMBL" id="QPJ62120.1"/>
    </source>
</evidence>
<gene>
    <name evidence="2" type="ORF">G3M70_09670</name>
</gene>
<dbReference type="Proteomes" id="UP000594688">
    <property type="component" value="Chromosome"/>
</dbReference>
<feature type="domain" description="DUF4340" evidence="1">
    <location>
        <begin position="347"/>
        <end position="509"/>
    </location>
</feature>
<protein>
    <submittedName>
        <fullName evidence="2">DUF4340 domain-containing protein</fullName>
    </submittedName>
</protein>
<dbReference type="KEGG" id="nli:G3M70_09670"/>
<accession>A0A7T0G019</accession>
<name>A0A7T0G019_9BACT</name>
<organism evidence="2 3">
    <name type="scientific">Candidatus Nitronauta litoralis</name>
    <dbReference type="NCBI Taxonomy" id="2705533"/>
    <lineage>
        <taxon>Bacteria</taxon>
        <taxon>Pseudomonadati</taxon>
        <taxon>Nitrospinota/Tectimicrobiota group</taxon>
        <taxon>Nitrospinota</taxon>
        <taxon>Nitrospinia</taxon>
        <taxon>Nitrospinales</taxon>
        <taxon>Nitrospinaceae</taxon>
        <taxon>Candidatus Nitronauta</taxon>
    </lineage>
</organism>
<dbReference type="AlphaFoldDB" id="A0A7T0G019"/>